<name>A0A2Z3JRW4_9DEIO</name>
<evidence type="ECO:0000256" key="5">
    <source>
        <dbReference type="ARBA" id="ARBA00047720"/>
    </source>
</evidence>
<dbReference type="EC" id="3.5.4.2" evidence="2 6"/>
<evidence type="ECO:0000259" key="7">
    <source>
        <dbReference type="Pfam" id="PF01979"/>
    </source>
</evidence>
<dbReference type="Gene3D" id="3.20.20.140">
    <property type="entry name" value="Metal-dependent hydrolases"/>
    <property type="match status" value="1"/>
</dbReference>
<evidence type="ECO:0000256" key="4">
    <source>
        <dbReference type="ARBA" id="ARBA00023211"/>
    </source>
</evidence>
<organism evidence="9 10">
    <name type="scientific">Deinococcus irradiatisoli</name>
    <dbReference type="NCBI Taxonomy" id="2202254"/>
    <lineage>
        <taxon>Bacteria</taxon>
        <taxon>Thermotogati</taxon>
        <taxon>Deinococcota</taxon>
        <taxon>Deinococci</taxon>
        <taxon>Deinococcales</taxon>
        <taxon>Deinococcaceae</taxon>
        <taxon>Deinococcus</taxon>
    </lineage>
</organism>
<dbReference type="KEGG" id="dez:DKM44_10000"/>
<dbReference type="PANTHER" id="PTHR11113:SF2">
    <property type="entry name" value="ADENINE DEAMINASE"/>
    <property type="match status" value="1"/>
</dbReference>
<dbReference type="InterPro" id="IPR006679">
    <property type="entry name" value="Adenine_deam"/>
</dbReference>
<evidence type="ECO:0000259" key="8">
    <source>
        <dbReference type="Pfam" id="PF13382"/>
    </source>
</evidence>
<gene>
    <name evidence="6" type="primary">ade</name>
    <name evidence="9" type="ORF">DKM44_10000</name>
</gene>
<feature type="domain" description="Amidohydrolase-related" evidence="7">
    <location>
        <begin position="73"/>
        <end position="351"/>
    </location>
</feature>
<dbReference type="OrthoDB" id="9775607at2"/>
<dbReference type="InterPro" id="IPR026912">
    <property type="entry name" value="Adenine_deam_C"/>
</dbReference>
<dbReference type="PANTHER" id="PTHR11113">
    <property type="entry name" value="N-ACETYLGLUCOSAMINE-6-PHOSPHATE DEACETYLASE"/>
    <property type="match status" value="1"/>
</dbReference>
<dbReference type="EMBL" id="CP029494">
    <property type="protein sequence ID" value="AWN23514.1"/>
    <property type="molecule type" value="Genomic_DNA"/>
</dbReference>
<feature type="domain" description="Adenine deaminase C-terminal" evidence="8">
    <location>
        <begin position="408"/>
        <end position="547"/>
    </location>
</feature>
<evidence type="ECO:0000313" key="10">
    <source>
        <dbReference type="Proteomes" id="UP000245368"/>
    </source>
</evidence>
<evidence type="ECO:0000256" key="3">
    <source>
        <dbReference type="ARBA" id="ARBA00022801"/>
    </source>
</evidence>
<dbReference type="Pfam" id="PF13382">
    <property type="entry name" value="Adenine_deam_C"/>
    <property type="match status" value="1"/>
</dbReference>
<dbReference type="InterPro" id="IPR032466">
    <property type="entry name" value="Metal_Hydrolase"/>
</dbReference>
<sequence>MTDASHLQTQLRQRLVRVALRQEPADLLIRGAQVVSVTTRELLNVDVAVAGGHIAALGHGYQAADTFEAGGRYLAPGLIDGHIHIESSSLTPASFARAVRPRGTTGVVAEPHEIVNVLGEAGLRWMLAAGERSGLRVWASQPSCVPASVFEQGGAELDPADIARGLKVPGVLGLAEMMNYPGVLGVDPQVWQVLEAARGQRIDGHAAGLSGDALQAYAAAGIHSDHEAVSEAQARERLRAGMWLMVREGSAARNLAALLPVLRELPRRALLVSDDIGADWLLERGHLDHQLRQLVAAGIDPLYALSLATCNPAEYWHLDDVGVLGPGFKADLVLFDDLKDFRVAECWLAGRPLADLSEAASTPALPGGGVRATGLATADLSVPPNWPVIGVRLDQIETDRLPPGSGDTKLVVADRYGRGLISAAMSGGIGLQRGAVALSVLHDAHHLLIAGASDSDIRAAGLEVERLGGGVVVVENGEVVASLPLPYGGLMSDEPPLDVARQVQTIHAALHQRGCRLPQPLTTLSFLGLSVIPELKLTPRGLLDVRAWTLLEKESAEA</sequence>
<keyword evidence="4 6" id="KW-0464">Manganese</keyword>
<dbReference type="SUPFAM" id="SSF51556">
    <property type="entry name" value="Metallo-dependent hydrolases"/>
    <property type="match status" value="1"/>
</dbReference>
<evidence type="ECO:0000313" key="9">
    <source>
        <dbReference type="EMBL" id="AWN23514.1"/>
    </source>
</evidence>
<evidence type="ECO:0000256" key="1">
    <source>
        <dbReference type="ARBA" id="ARBA00006773"/>
    </source>
</evidence>
<proteinExistence type="inferred from homology"/>
<protein>
    <recommendedName>
        <fullName evidence="2 6">Adenine deaminase</fullName>
        <shortName evidence="6">Adenase</shortName>
        <shortName evidence="6">Adenine aminase</shortName>
        <ecNumber evidence="2 6">3.5.4.2</ecNumber>
    </recommendedName>
</protein>
<reference evidence="9 10" key="1">
    <citation type="submission" date="2018-05" db="EMBL/GenBank/DDBJ databases">
        <title>Complete Genome Sequence of Deinococcus sp. strain 17bor-2.</title>
        <authorList>
            <person name="Srinivasan S."/>
        </authorList>
    </citation>
    <scope>NUCLEOTIDE SEQUENCE [LARGE SCALE GENOMIC DNA]</scope>
    <source>
        <strain evidence="9 10">17bor-2</strain>
    </source>
</reference>
<accession>A0A2Z3JRW4</accession>
<evidence type="ECO:0000256" key="2">
    <source>
        <dbReference type="ARBA" id="ARBA00012782"/>
    </source>
</evidence>
<dbReference type="Pfam" id="PF01979">
    <property type="entry name" value="Amidohydro_1"/>
    <property type="match status" value="1"/>
</dbReference>
<dbReference type="GO" id="GO:0000034">
    <property type="term" value="F:adenine deaminase activity"/>
    <property type="evidence" value="ECO:0007669"/>
    <property type="project" value="UniProtKB-UniRule"/>
</dbReference>
<dbReference type="Gene3D" id="2.30.40.10">
    <property type="entry name" value="Urease, subunit C, domain 1"/>
    <property type="match status" value="1"/>
</dbReference>
<dbReference type="InterPro" id="IPR006680">
    <property type="entry name" value="Amidohydro-rel"/>
</dbReference>
<dbReference type="SUPFAM" id="SSF51338">
    <property type="entry name" value="Composite domain of metallo-dependent hydrolases"/>
    <property type="match status" value="1"/>
</dbReference>
<evidence type="ECO:0000256" key="6">
    <source>
        <dbReference type="HAMAP-Rule" id="MF_01518"/>
    </source>
</evidence>
<dbReference type="Proteomes" id="UP000245368">
    <property type="component" value="Chromosome"/>
</dbReference>
<comment type="catalytic activity">
    <reaction evidence="5 6">
        <text>adenine + H2O + H(+) = hypoxanthine + NH4(+)</text>
        <dbReference type="Rhea" id="RHEA:23688"/>
        <dbReference type="ChEBI" id="CHEBI:15377"/>
        <dbReference type="ChEBI" id="CHEBI:15378"/>
        <dbReference type="ChEBI" id="CHEBI:16708"/>
        <dbReference type="ChEBI" id="CHEBI:17368"/>
        <dbReference type="ChEBI" id="CHEBI:28938"/>
        <dbReference type="EC" id="3.5.4.2"/>
    </reaction>
</comment>
<keyword evidence="10" id="KW-1185">Reference proteome</keyword>
<comment type="cofactor">
    <cofactor evidence="6">
        <name>Mn(2+)</name>
        <dbReference type="ChEBI" id="CHEBI:29035"/>
    </cofactor>
</comment>
<dbReference type="InterPro" id="IPR011059">
    <property type="entry name" value="Metal-dep_hydrolase_composite"/>
</dbReference>
<dbReference type="HAMAP" id="MF_01518">
    <property type="entry name" value="Adenine_deamin"/>
    <property type="match status" value="1"/>
</dbReference>
<dbReference type="AlphaFoldDB" id="A0A2Z3JRW4"/>
<dbReference type="RefSeq" id="WP_109827242.1">
    <property type="nucleotide sequence ID" value="NZ_CP029494.1"/>
</dbReference>
<comment type="similarity">
    <text evidence="1 6">Belongs to the metallo-dependent hydrolases superfamily. Adenine deaminase family.</text>
</comment>
<dbReference type="GO" id="GO:0006146">
    <property type="term" value="P:adenine catabolic process"/>
    <property type="evidence" value="ECO:0007669"/>
    <property type="project" value="InterPro"/>
</dbReference>
<keyword evidence="3 6" id="KW-0378">Hydrolase</keyword>